<feature type="domain" description="HTH marR-type" evidence="2">
    <location>
        <begin position="9"/>
        <end position="58"/>
    </location>
</feature>
<dbReference type="GO" id="GO:0016301">
    <property type="term" value="F:kinase activity"/>
    <property type="evidence" value="ECO:0007669"/>
    <property type="project" value="UniProtKB-KW"/>
</dbReference>
<reference evidence="4" key="1">
    <citation type="submission" date="2016-10" db="EMBL/GenBank/DDBJ databases">
        <authorList>
            <person name="Varghese N."/>
            <person name="Submissions S."/>
        </authorList>
    </citation>
    <scope>NUCLEOTIDE SEQUENCE [LARGE SCALE GENOMIC DNA]</scope>
    <source>
        <strain evidence="4">DSM 44268</strain>
    </source>
</reference>
<dbReference type="Pfam" id="PF00480">
    <property type="entry name" value="ROK"/>
    <property type="match status" value="1"/>
</dbReference>
<dbReference type="InterPro" id="IPR036388">
    <property type="entry name" value="WH-like_DNA-bd_sf"/>
</dbReference>
<keyword evidence="4" id="KW-1185">Reference proteome</keyword>
<keyword evidence="3" id="KW-0418">Kinase</keyword>
<dbReference type="SUPFAM" id="SSF53067">
    <property type="entry name" value="Actin-like ATPase domain"/>
    <property type="match status" value="1"/>
</dbReference>
<dbReference type="PANTHER" id="PTHR18964:SF173">
    <property type="entry name" value="GLUCOKINASE"/>
    <property type="match status" value="1"/>
</dbReference>
<dbReference type="InterPro" id="IPR043129">
    <property type="entry name" value="ATPase_NBD"/>
</dbReference>
<dbReference type="PROSITE" id="PS01125">
    <property type="entry name" value="ROK"/>
    <property type="match status" value="1"/>
</dbReference>
<evidence type="ECO:0000313" key="3">
    <source>
        <dbReference type="EMBL" id="SDF03482.1"/>
    </source>
</evidence>
<dbReference type="InterPro" id="IPR000600">
    <property type="entry name" value="ROK"/>
</dbReference>
<gene>
    <name evidence="3" type="ORF">SAMN05660662_0802</name>
</gene>
<dbReference type="PANTHER" id="PTHR18964">
    <property type="entry name" value="ROK (REPRESSOR, ORF, KINASE) FAMILY"/>
    <property type="match status" value="1"/>
</dbReference>
<dbReference type="STRING" id="1550231.SAMN05660662_0802"/>
<dbReference type="RefSeq" id="WP_091763771.1">
    <property type="nucleotide sequence ID" value="NZ_FNBT01000001.1"/>
</dbReference>
<dbReference type="InterPro" id="IPR036390">
    <property type="entry name" value="WH_DNA-bd_sf"/>
</dbReference>
<proteinExistence type="inferred from homology"/>
<dbReference type="Proteomes" id="UP000199406">
    <property type="component" value="Unassembled WGS sequence"/>
</dbReference>
<organism evidence="3 4">
    <name type="scientific">Blastococcus aurantiacus</name>
    <dbReference type="NCBI Taxonomy" id="1550231"/>
    <lineage>
        <taxon>Bacteria</taxon>
        <taxon>Bacillati</taxon>
        <taxon>Actinomycetota</taxon>
        <taxon>Actinomycetes</taxon>
        <taxon>Geodermatophilales</taxon>
        <taxon>Geodermatophilaceae</taxon>
        <taxon>Blastococcus</taxon>
    </lineage>
</organism>
<dbReference type="Gene3D" id="3.30.420.40">
    <property type="match status" value="2"/>
</dbReference>
<dbReference type="Gene3D" id="1.10.10.10">
    <property type="entry name" value="Winged helix-like DNA-binding domain superfamily/Winged helix DNA-binding domain"/>
    <property type="match status" value="1"/>
</dbReference>
<dbReference type="InterPro" id="IPR049874">
    <property type="entry name" value="ROK_cs"/>
</dbReference>
<dbReference type="InterPro" id="IPR000835">
    <property type="entry name" value="HTH_MarR-typ"/>
</dbReference>
<sequence length="394" mass="39718">MGNQPWLADVTGPPRRLVQALRLAGPATRAQLVEHTGLSRATVSGYVAELVDRGLVTPADPSGQLPTGGRPASLVQLTRRAGVVVGVDIGRTHVRVAVGDLAHEVIGEHVASVPVVDLGADAVLDTVAAQVRAQLDRVGAGTADVVGMVAGLPTPVSGDTEAGDGIVVKSNILPNWSGTVPAAELRERLGLPVLVDNDANLGALAESRWGAGVGSRSTVYLKLATGIGGALVLDGSLLRGVSGTAGEIGHVSLDPDGDLCRCGNRGCLELKAGGSALLRAVRTAAPHLADLRALVDGAIEGDQACRRLVADAGTYVGVVLGGLVNTLNPDRIVVGGELGTAGDLLVEPMRRALAQSAIPSAVECLSVVPGSLGGRAEVLGALAAALSETDRLAA</sequence>
<dbReference type="GO" id="GO:0003700">
    <property type="term" value="F:DNA-binding transcription factor activity"/>
    <property type="evidence" value="ECO:0007669"/>
    <property type="project" value="InterPro"/>
</dbReference>
<protein>
    <submittedName>
        <fullName evidence="3">Sugar kinase of the NBD/HSP70 family, may contain an N-terminal HTH domain</fullName>
    </submittedName>
</protein>
<dbReference type="EMBL" id="FNBT01000001">
    <property type="protein sequence ID" value="SDF03482.1"/>
    <property type="molecule type" value="Genomic_DNA"/>
</dbReference>
<evidence type="ECO:0000313" key="4">
    <source>
        <dbReference type="Proteomes" id="UP000199406"/>
    </source>
</evidence>
<comment type="similarity">
    <text evidence="1">Belongs to the ROK (NagC/XylR) family.</text>
</comment>
<name>A0A1G7HSR5_9ACTN</name>
<accession>A0A1G7HSR5</accession>
<dbReference type="SUPFAM" id="SSF46785">
    <property type="entry name" value="Winged helix' DNA-binding domain"/>
    <property type="match status" value="1"/>
</dbReference>
<keyword evidence="3" id="KW-0808">Transferase</keyword>
<dbReference type="OrthoDB" id="3189808at2"/>
<evidence type="ECO:0000256" key="1">
    <source>
        <dbReference type="ARBA" id="ARBA00006479"/>
    </source>
</evidence>
<dbReference type="Pfam" id="PF12802">
    <property type="entry name" value="MarR_2"/>
    <property type="match status" value="1"/>
</dbReference>
<dbReference type="AlphaFoldDB" id="A0A1G7HSR5"/>
<evidence type="ECO:0000259" key="2">
    <source>
        <dbReference type="Pfam" id="PF12802"/>
    </source>
</evidence>